<evidence type="ECO:0000313" key="1">
    <source>
        <dbReference type="EMBL" id="KAK9320982.1"/>
    </source>
</evidence>
<comment type="caution">
    <text evidence="1">The sequence shown here is derived from an EMBL/GenBank/DDBJ whole genome shotgun (WGS) entry which is preliminary data.</text>
</comment>
<gene>
    <name evidence="1" type="ORF">V1517DRAFT_187254</name>
</gene>
<reference evidence="2" key="1">
    <citation type="journal article" date="2024" name="Front. Bioeng. Biotechnol.">
        <title>Genome-scale model development and genomic sequencing of the oleaginous clade Lipomyces.</title>
        <authorList>
            <person name="Czajka J.J."/>
            <person name="Han Y."/>
            <person name="Kim J."/>
            <person name="Mondo S.J."/>
            <person name="Hofstad B.A."/>
            <person name="Robles A."/>
            <person name="Haridas S."/>
            <person name="Riley R."/>
            <person name="LaButti K."/>
            <person name="Pangilinan J."/>
            <person name="Andreopoulos W."/>
            <person name="Lipzen A."/>
            <person name="Yan J."/>
            <person name="Wang M."/>
            <person name="Ng V."/>
            <person name="Grigoriev I.V."/>
            <person name="Spatafora J.W."/>
            <person name="Magnuson J.K."/>
            <person name="Baker S.E."/>
            <person name="Pomraning K.R."/>
        </authorList>
    </citation>
    <scope>NUCLEOTIDE SEQUENCE [LARGE SCALE GENOMIC DNA]</scope>
    <source>
        <strain evidence="2">CBS 10300</strain>
    </source>
</reference>
<accession>A0ACC3TJD8</accession>
<dbReference type="EMBL" id="MU970110">
    <property type="protein sequence ID" value="KAK9320982.1"/>
    <property type="molecule type" value="Genomic_DNA"/>
</dbReference>
<sequence length="468" mass="51908">MAGKPWSYIASRAGAAGRKAESSAHHHRRMLSKYDTPPSSDELDQIQTPLPTPAKTPVPSTPSSSSKRRGSASGIKIQNYILGSCIGKGAFGAVYTALNVWTGETVAAKQISLSNLPKAEIQNIMLEIDLLRALDHPNIVRYHGFVKTDDILYIILEYCENGSLTLISKDFGTIPEHLVAIYIAQVLQGLVYLHDQGVIHRDIKGANILTTKEGIVKLADFGVATRASDDPQVVGTPNWMAPEIILLNGATSASDIWSVGCTIIELINAKPPYNDLEQMQALYRIVHDEHPPFPTGISALLRDFLMLCFQKEPAHRASARDLLRHAWIRYARFPDESGPAARHSLPPTPSSGLPAARWQRHNQGSRVQVLGQSGQHLHFNAAPDEKKSVVETKLSLYSEEARPLNTKVGENWDDDFETKDIARDFTKNITTKFRLPTNLVPRFVESHAETMNNWDMDFEGDLKIKALR</sequence>
<dbReference type="Proteomes" id="UP001489719">
    <property type="component" value="Unassembled WGS sequence"/>
</dbReference>
<name>A0ACC3TJD8_9ASCO</name>
<protein>
    <submittedName>
        <fullName evidence="1">Kinase-like domain-containing protein</fullName>
    </submittedName>
</protein>
<evidence type="ECO:0000313" key="2">
    <source>
        <dbReference type="Proteomes" id="UP001489719"/>
    </source>
</evidence>
<keyword evidence="2" id="KW-1185">Reference proteome</keyword>
<organism evidence="1 2">
    <name type="scientific">Lipomyces orientalis</name>
    <dbReference type="NCBI Taxonomy" id="1233043"/>
    <lineage>
        <taxon>Eukaryota</taxon>
        <taxon>Fungi</taxon>
        <taxon>Dikarya</taxon>
        <taxon>Ascomycota</taxon>
        <taxon>Saccharomycotina</taxon>
        <taxon>Lipomycetes</taxon>
        <taxon>Lipomycetales</taxon>
        <taxon>Lipomycetaceae</taxon>
        <taxon>Lipomyces</taxon>
    </lineage>
</organism>
<proteinExistence type="predicted"/>